<keyword evidence="1" id="KW-0963">Cytoplasm</keyword>
<protein>
    <submittedName>
        <fullName evidence="4">Leucyl/phenylalanyl-tRNA--protein transferase</fullName>
        <ecNumber evidence="4">2.3.2.6</ecNumber>
    </submittedName>
</protein>
<organism evidence="4">
    <name type="scientific">hydrothermal vent metagenome</name>
    <dbReference type="NCBI Taxonomy" id="652676"/>
    <lineage>
        <taxon>unclassified sequences</taxon>
        <taxon>metagenomes</taxon>
        <taxon>ecological metagenomes</taxon>
    </lineage>
</organism>
<proteinExistence type="inferred from homology"/>
<accession>A0A3B0S6Q4</accession>
<name>A0A3B0S6Q4_9ZZZZ</name>
<dbReference type="PANTHER" id="PTHR30098:SF2">
    <property type="entry name" value="LEUCYL_PHENYLALANYL-TRNA--PROTEIN TRANSFERASE"/>
    <property type="match status" value="1"/>
</dbReference>
<evidence type="ECO:0000256" key="2">
    <source>
        <dbReference type="ARBA" id="ARBA00022679"/>
    </source>
</evidence>
<dbReference type="InterPro" id="IPR004616">
    <property type="entry name" value="Leu/Phe-tRNA_Trfase"/>
</dbReference>
<dbReference type="EC" id="2.3.2.6" evidence="4"/>
<dbReference type="GO" id="GO:0008914">
    <property type="term" value="F:leucyl-tRNA--protein transferase activity"/>
    <property type="evidence" value="ECO:0007669"/>
    <property type="project" value="UniProtKB-EC"/>
</dbReference>
<gene>
    <name evidence="4" type="ORF">MNBD_ALPHA07-236</name>
</gene>
<dbReference type="Pfam" id="PF03588">
    <property type="entry name" value="Leu_Phe_trans"/>
    <property type="match status" value="1"/>
</dbReference>
<dbReference type="SUPFAM" id="SSF55729">
    <property type="entry name" value="Acyl-CoA N-acyltransferases (Nat)"/>
    <property type="match status" value="1"/>
</dbReference>
<dbReference type="Gene3D" id="3.40.630.70">
    <property type="entry name" value="Leucyl/phenylalanyl-tRNA-protein transferase, C-terminal domain"/>
    <property type="match status" value="1"/>
</dbReference>
<dbReference type="EMBL" id="UOEG01000232">
    <property type="protein sequence ID" value="VAW01791.1"/>
    <property type="molecule type" value="Genomic_DNA"/>
</dbReference>
<evidence type="ECO:0000313" key="4">
    <source>
        <dbReference type="EMBL" id="VAW01791.1"/>
    </source>
</evidence>
<dbReference type="InterPro" id="IPR016181">
    <property type="entry name" value="Acyl_CoA_acyltransferase"/>
</dbReference>
<sequence length="216" mass="24196">MTQSNLKLTPDLLLRAYAAGVFPMAKGRDDPKIFWVDPRHRGILPLDGFHISRSLARRMRKGDYKVRLNGDFTAAVAACANRDETWINEEIFNLYNELHQMGSAHSFEVYQDGQLTGGVYGVTIGAAFFGESMFSTRTDASKLALAHLVDHLRLCGFQLFDTQFITPHLARLGAQGLGRATYHRMLEDALQNEGDITSRPVCDDPYSVLQRNTQTS</sequence>
<dbReference type="GO" id="GO:0030163">
    <property type="term" value="P:protein catabolic process"/>
    <property type="evidence" value="ECO:0007669"/>
    <property type="project" value="InterPro"/>
</dbReference>
<dbReference type="GO" id="GO:0005737">
    <property type="term" value="C:cytoplasm"/>
    <property type="evidence" value="ECO:0007669"/>
    <property type="project" value="TreeGrafter"/>
</dbReference>
<dbReference type="PANTHER" id="PTHR30098">
    <property type="entry name" value="LEUCYL/PHENYLALANYL-TRNA--PROTEIN TRANSFERASE"/>
    <property type="match status" value="1"/>
</dbReference>
<dbReference type="HAMAP" id="MF_00688">
    <property type="entry name" value="Leu_Phe_trans"/>
    <property type="match status" value="1"/>
</dbReference>
<dbReference type="InterPro" id="IPR042203">
    <property type="entry name" value="Leu/Phe-tRNA_Trfase_C"/>
</dbReference>
<evidence type="ECO:0000256" key="1">
    <source>
        <dbReference type="ARBA" id="ARBA00022490"/>
    </source>
</evidence>
<reference evidence="4" key="1">
    <citation type="submission" date="2018-06" db="EMBL/GenBank/DDBJ databases">
        <authorList>
            <person name="Zhirakovskaya E."/>
        </authorList>
    </citation>
    <scope>NUCLEOTIDE SEQUENCE</scope>
</reference>
<evidence type="ECO:0000256" key="3">
    <source>
        <dbReference type="ARBA" id="ARBA00023315"/>
    </source>
</evidence>
<keyword evidence="2 4" id="KW-0808">Transferase</keyword>
<keyword evidence="3 4" id="KW-0012">Acyltransferase</keyword>
<dbReference type="AlphaFoldDB" id="A0A3B0S6Q4"/>
<dbReference type="NCBIfam" id="TIGR00667">
    <property type="entry name" value="aat"/>
    <property type="match status" value="1"/>
</dbReference>